<keyword evidence="3" id="KW-1185">Reference proteome</keyword>
<comment type="caution">
    <text evidence="2">The sequence shown here is derived from an EMBL/GenBank/DDBJ whole genome shotgun (WGS) entry which is preliminary data.</text>
</comment>
<sequence>MPEGPSIVILREAVKALNLTGKEIRHAEGNTTIDIDGLINKKVLDFRSWGKHFLVCFDDFTLRIHFMLFGSYLINGQKKAKPRLTLIFDEAEINFYA</sequence>
<accession>A0ABX0UMD8</accession>
<dbReference type="InterPro" id="IPR035937">
    <property type="entry name" value="FPG_N"/>
</dbReference>
<dbReference type="PROSITE" id="PS51068">
    <property type="entry name" value="FPG_CAT"/>
    <property type="match status" value="1"/>
</dbReference>
<proteinExistence type="predicted"/>
<organism evidence="2 3">
    <name type="scientific">Dyadobacter arcticus</name>
    <dbReference type="NCBI Taxonomy" id="1078754"/>
    <lineage>
        <taxon>Bacteria</taxon>
        <taxon>Pseudomonadati</taxon>
        <taxon>Bacteroidota</taxon>
        <taxon>Cytophagia</taxon>
        <taxon>Cytophagales</taxon>
        <taxon>Spirosomataceae</taxon>
        <taxon>Dyadobacter</taxon>
    </lineage>
</organism>
<dbReference type="RefSeq" id="WP_229211900.1">
    <property type="nucleotide sequence ID" value="NZ_JAASQJ010000003.1"/>
</dbReference>
<evidence type="ECO:0000313" key="3">
    <source>
        <dbReference type="Proteomes" id="UP001179181"/>
    </source>
</evidence>
<dbReference type="Proteomes" id="UP001179181">
    <property type="component" value="Unassembled WGS sequence"/>
</dbReference>
<dbReference type="EMBL" id="JAASQJ010000003">
    <property type="protein sequence ID" value="NIJ53608.1"/>
    <property type="molecule type" value="Genomic_DNA"/>
</dbReference>
<protein>
    <submittedName>
        <fullName evidence="2">Formamidopyrimidine-DNA glycosylase</fullName>
    </submittedName>
</protein>
<dbReference type="SMART" id="SM00898">
    <property type="entry name" value="Fapy_DNA_glyco"/>
    <property type="match status" value="1"/>
</dbReference>
<evidence type="ECO:0000313" key="2">
    <source>
        <dbReference type="EMBL" id="NIJ53608.1"/>
    </source>
</evidence>
<dbReference type="SUPFAM" id="SSF81624">
    <property type="entry name" value="N-terminal domain of MutM-like DNA repair proteins"/>
    <property type="match status" value="1"/>
</dbReference>
<reference evidence="2 3" key="1">
    <citation type="submission" date="2020-03" db="EMBL/GenBank/DDBJ databases">
        <title>Genomic Encyclopedia of Type Strains, Phase IV (KMG-IV): sequencing the most valuable type-strain genomes for metagenomic binning, comparative biology and taxonomic classification.</title>
        <authorList>
            <person name="Goeker M."/>
        </authorList>
    </citation>
    <scope>NUCLEOTIDE SEQUENCE [LARGE SCALE GENOMIC DNA]</scope>
    <source>
        <strain evidence="2 3">DSM 102865</strain>
    </source>
</reference>
<evidence type="ECO:0000259" key="1">
    <source>
        <dbReference type="PROSITE" id="PS51068"/>
    </source>
</evidence>
<name>A0ABX0UMD8_9BACT</name>
<dbReference type="Pfam" id="PF01149">
    <property type="entry name" value="Fapy_DNA_glyco"/>
    <property type="match status" value="1"/>
</dbReference>
<gene>
    <name evidence="2" type="ORF">FHS68_002790</name>
</gene>
<dbReference type="Gene3D" id="3.20.190.10">
    <property type="entry name" value="MutM-like, N-terminal"/>
    <property type="match status" value="1"/>
</dbReference>
<dbReference type="InterPro" id="IPR012319">
    <property type="entry name" value="FPG_cat"/>
</dbReference>
<feature type="domain" description="Formamidopyrimidine-DNA glycosylase catalytic" evidence="1">
    <location>
        <begin position="2"/>
        <end position="97"/>
    </location>
</feature>